<evidence type="ECO:0000313" key="1">
    <source>
        <dbReference type="EMBL" id="CEK54785.1"/>
    </source>
</evidence>
<feature type="non-terminal residue" evidence="1">
    <location>
        <position position="56"/>
    </location>
</feature>
<dbReference type="AlphaFoldDB" id="A0A0B6YGW7"/>
<dbReference type="EMBL" id="HACG01007920">
    <property type="protein sequence ID" value="CEK54785.1"/>
    <property type="molecule type" value="Transcribed_RNA"/>
</dbReference>
<reference evidence="1" key="1">
    <citation type="submission" date="2014-12" db="EMBL/GenBank/DDBJ databases">
        <title>Insight into the proteome of Arion vulgaris.</title>
        <authorList>
            <person name="Aradska J."/>
            <person name="Bulat T."/>
            <person name="Smidak R."/>
            <person name="Sarate P."/>
            <person name="Gangsoo J."/>
            <person name="Sialana F."/>
            <person name="Bilban M."/>
            <person name="Lubec G."/>
        </authorList>
    </citation>
    <scope>NUCLEOTIDE SEQUENCE</scope>
    <source>
        <tissue evidence="1">Skin</tissue>
    </source>
</reference>
<name>A0A0B6YGW7_9EUPU</name>
<protein>
    <submittedName>
        <fullName evidence="1">Uncharacterized protein</fullName>
    </submittedName>
</protein>
<organism evidence="1">
    <name type="scientific">Arion vulgaris</name>
    <dbReference type="NCBI Taxonomy" id="1028688"/>
    <lineage>
        <taxon>Eukaryota</taxon>
        <taxon>Metazoa</taxon>
        <taxon>Spiralia</taxon>
        <taxon>Lophotrochozoa</taxon>
        <taxon>Mollusca</taxon>
        <taxon>Gastropoda</taxon>
        <taxon>Heterobranchia</taxon>
        <taxon>Euthyneura</taxon>
        <taxon>Panpulmonata</taxon>
        <taxon>Eupulmonata</taxon>
        <taxon>Stylommatophora</taxon>
        <taxon>Helicina</taxon>
        <taxon>Arionoidea</taxon>
        <taxon>Arionidae</taxon>
        <taxon>Arion</taxon>
    </lineage>
</organism>
<gene>
    <name evidence="1" type="primary">ORF23637</name>
</gene>
<proteinExistence type="predicted"/>
<accession>A0A0B6YGW7</accession>
<sequence>MLFESSKKWLNSQNRCFVCEKRNLTSYILEYRNGYITHFTSYGQQRLQDIFNERLH</sequence>